<dbReference type="PANTHER" id="PTHR30480:SF16">
    <property type="entry name" value="GLYCOSIDE HYDROLASE FAMILY 3 DOMAIN PROTEIN"/>
    <property type="match status" value="1"/>
</dbReference>
<evidence type="ECO:0000256" key="2">
    <source>
        <dbReference type="ARBA" id="ARBA00022801"/>
    </source>
</evidence>
<comment type="caution">
    <text evidence="5">The sequence shown here is derived from an EMBL/GenBank/DDBJ whole genome shotgun (WGS) entry which is preliminary data.</text>
</comment>
<dbReference type="InterPro" id="IPR001764">
    <property type="entry name" value="Glyco_hydro_3_N"/>
</dbReference>
<reference evidence="5 6" key="1">
    <citation type="submission" date="2018-11" db="EMBL/GenBank/DDBJ databases">
        <title>Genomic Encyclopedia of Type Strains, Phase IV (KMG-IV): sequencing the most valuable type-strain genomes for metagenomic binning, comparative biology and taxonomic classification.</title>
        <authorList>
            <person name="Goeker M."/>
        </authorList>
    </citation>
    <scope>NUCLEOTIDE SEQUENCE [LARGE SCALE GENOMIC DNA]</scope>
    <source>
        <strain evidence="5 6">DSM 22027</strain>
    </source>
</reference>
<dbReference type="Proteomes" id="UP000276223">
    <property type="component" value="Unassembled WGS sequence"/>
</dbReference>
<keyword evidence="6" id="KW-1185">Reference proteome</keyword>
<name>A0A3N1VKX0_9BACT</name>
<dbReference type="GO" id="GO:0009254">
    <property type="term" value="P:peptidoglycan turnover"/>
    <property type="evidence" value="ECO:0007669"/>
    <property type="project" value="TreeGrafter"/>
</dbReference>
<dbReference type="EMBL" id="RJVA01000010">
    <property type="protein sequence ID" value="ROR01648.1"/>
    <property type="molecule type" value="Genomic_DNA"/>
</dbReference>
<dbReference type="Gene3D" id="3.20.20.300">
    <property type="entry name" value="Glycoside hydrolase, family 3, N-terminal domain"/>
    <property type="match status" value="1"/>
</dbReference>
<dbReference type="InterPro" id="IPR036962">
    <property type="entry name" value="Glyco_hydro_3_N_sf"/>
</dbReference>
<keyword evidence="3" id="KW-0326">Glycosidase</keyword>
<protein>
    <submittedName>
        <fullName evidence="5">Beta-N-acetylhexosaminidase</fullName>
    </submittedName>
</protein>
<gene>
    <name evidence="5" type="ORF">EDC27_0827</name>
</gene>
<evidence type="ECO:0000256" key="3">
    <source>
        <dbReference type="ARBA" id="ARBA00023295"/>
    </source>
</evidence>
<dbReference type="GO" id="GO:0004553">
    <property type="term" value="F:hydrolase activity, hydrolyzing O-glycosyl compounds"/>
    <property type="evidence" value="ECO:0007669"/>
    <property type="project" value="InterPro"/>
</dbReference>
<organism evidence="5 6">
    <name type="scientific">Desulfosoma caldarium</name>
    <dbReference type="NCBI Taxonomy" id="610254"/>
    <lineage>
        <taxon>Bacteria</taxon>
        <taxon>Pseudomonadati</taxon>
        <taxon>Thermodesulfobacteriota</taxon>
        <taxon>Syntrophobacteria</taxon>
        <taxon>Syntrophobacterales</taxon>
        <taxon>Syntrophobacteraceae</taxon>
        <taxon>Desulfosoma</taxon>
    </lineage>
</organism>
<keyword evidence="2" id="KW-0378">Hydrolase</keyword>
<dbReference type="InterPro" id="IPR017853">
    <property type="entry name" value="GH"/>
</dbReference>
<dbReference type="Pfam" id="PF00933">
    <property type="entry name" value="Glyco_hydro_3"/>
    <property type="match status" value="1"/>
</dbReference>
<comment type="similarity">
    <text evidence="1">Belongs to the glycosyl hydrolase 3 family.</text>
</comment>
<accession>A0A3N1VKX0</accession>
<dbReference type="OrthoDB" id="9781691at2"/>
<dbReference type="GO" id="GO:0005975">
    <property type="term" value="P:carbohydrate metabolic process"/>
    <property type="evidence" value="ECO:0007669"/>
    <property type="project" value="InterPro"/>
</dbReference>
<evidence type="ECO:0000313" key="5">
    <source>
        <dbReference type="EMBL" id="ROR01648.1"/>
    </source>
</evidence>
<dbReference type="AlphaFoldDB" id="A0A3N1VKX0"/>
<dbReference type="PANTHER" id="PTHR30480">
    <property type="entry name" value="BETA-HEXOSAMINIDASE-RELATED"/>
    <property type="match status" value="1"/>
</dbReference>
<dbReference type="InterPro" id="IPR050226">
    <property type="entry name" value="NagZ_Beta-hexosaminidase"/>
</dbReference>
<feature type="domain" description="Glycoside hydrolase family 3 N-terminal" evidence="4">
    <location>
        <begin position="24"/>
        <end position="319"/>
    </location>
</feature>
<proteinExistence type="inferred from homology"/>
<dbReference type="RefSeq" id="WP_123289357.1">
    <property type="nucleotide sequence ID" value="NZ_RJVA01000010.1"/>
</dbReference>
<evidence type="ECO:0000256" key="1">
    <source>
        <dbReference type="ARBA" id="ARBA00005336"/>
    </source>
</evidence>
<sequence>MTLSQSLDNDTGQHLFLGFEGTEWTASLQEWLHALRPGGLVLFRRNVVDTDQITALIREANAWAKKALGRPLVWAVDEEGGSVQRLAALLGPAPSALELAKAGDEALRSHVVHTARGLHRLGIHLNLAPVLDVVASSKDHFLKSRSLGHAFEEVARLGSLWIRCLQDHGVAATAKHFPGLGTARLDPHDQLPRVEAQAAAKARQDLIPFYRAVQTGVRAVMTSHAVYAFWDPDWPGTLSWKINRGLLRDRWHFQGVLLSDDLDMKAIGGRYEPETIVRHSLLATVDGFLVCQEAHSAEVFARALYDGIRRHRDLQEAHRRSLNRLQALTPSLF</sequence>
<evidence type="ECO:0000259" key="4">
    <source>
        <dbReference type="Pfam" id="PF00933"/>
    </source>
</evidence>
<dbReference type="SUPFAM" id="SSF51445">
    <property type="entry name" value="(Trans)glycosidases"/>
    <property type="match status" value="1"/>
</dbReference>
<evidence type="ECO:0000313" key="6">
    <source>
        <dbReference type="Proteomes" id="UP000276223"/>
    </source>
</evidence>
<dbReference type="PROSITE" id="PS00775">
    <property type="entry name" value="GLYCOSYL_HYDROL_F3"/>
    <property type="match status" value="1"/>
</dbReference>
<dbReference type="InterPro" id="IPR019800">
    <property type="entry name" value="Glyco_hydro_3_AS"/>
</dbReference>